<dbReference type="Proteomes" id="UP000002640">
    <property type="component" value="Unassembled WGS sequence"/>
</dbReference>
<dbReference type="GeneID" id="20641500"/>
<dbReference type="AlphaFoldDB" id="G4YXC5"/>
<protein>
    <submittedName>
        <fullName evidence="1">Uncharacterized protein</fullName>
    </submittedName>
</protein>
<reference evidence="1 2" key="1">
    <citation type="journal article" date="2006" name="Science">
        <title>Phytophthora genome sequences uncover evolutionary origins and mechanisms of pathogenesis.</title>
        <authorList>
            <person name="Tyler B.M."/>
            <person name="Tripathy S."/>
            <person name="Zhang X."/>
            <person name="Dehal P."/>
            <person name="Jiang R.H."/>
            <person name="Aerts A."/>
            <person name="Arredondo F.D."/>
            <person name="Baxter L."/>
            <person name="Bensasson D."/>
            <person name="Beynon J.L."/>
            <person name="Chapman J."/>
            <person name="Damasceno C.M."/>
            <person name="Dorrance A.E."/>
            <person name="Dou D."/>
            <person name="Dickerman A.W."/>
            <person name="Dubchak I.L."/>
            <person name="Garbelotto M."/>
            <person name="Gijzen M."/>
            <person name="Gordon S.G."/>
            <person name="Govers F."/>
            <person name="Grunwald N.J."/>
            <person name="Huang W."/>
            <person name="Ivors K.L."/>
            <person name="Jones R.W."/>
            <person name="Kamoun S."/>
            <person name="Krampis K."/>
            <person name="Lamour K.H."/>
            <person name="Lee M.K."/>
            <person name="McDonald W.H."/>
            <person name="Medina M."/>
            <person name="Meijer H.J."/>
            <person name="Nordberg E.K."/>
            <person name="Maclean D.J."/>
            <person name="Ospina-Giraldo M.D."/>
            <person name="Morris P.F."/>
            <person name="Phuntumart V."/>
            <person name="Putnam N.H."/>
            <person name="Rash S."/>
            <person name="Rose J.K."/>
            <person name="Sakihama Y."/>
            <person name="Salamov A.A."/>
            <person name="Savidor A."/>
            <person name="Scheuring C.F."/>
            <person name="Smith B.M."/>
            <person name="Sobral B.W."/>
            <person name="Terry A."/>
            <person name="Torto-Alalibo T.A."/>
            <person name="Win J."/>
            <person name="Xu Z."/>
            <person name="Zhang H."/>
            <person name="Grigoriev I.V."/>
            <person name="Rokhsar D.S."/>
            <person name="Boore J.L."/>
        </authorList>
    </citation>
    <scope>NUCLEOTIDE SEQUENCE [LARGE SCALE GENOMIC DNA]</scope>
    <source>
        <strain evidence="1 2">P6497</strain>
    </source>
</reference>
<accession>G4YXC5</accession>
<evidence type="ECO:0000313" key="2">
    <source>
        <dbReference type="Proteomes" id="UP000002640"/>
    </source>
</evidence>
<dbReference type="OMA" id="WTEEEYH"/>
<dbReference type="EMBL" id="JH159152">
    <property type="protein sequence ID" value="EGZ26159.1"/>
    <property type="molecule type" value="Genomic_DNA"/>
</dbReference>
<dbReference type="KEGG" id="psoj:PHYSODRAFT_297522"/>
<evidence type="ECO:0000313" key="1">
    <source>
        <dbReference type="EMBL" id="EGZ26159.1"/>
    </source>
</evidence>
<dbReference type="RefSeq" id="XP_009521447.1">
    <property type="nucleotide sequence ID" value="XM_009523152.1"/>
</dbReference>
<organism evidence="1 2">
    <name type="scientific">Phytophthora sojae (strain P6497)</name>
    <name type="common">Soybean stem and root rot agent</name>
    <name type="synonym">Phytophthora megasperma f. sp. glycines</name>
    <dbReference type="NCBI Taxonomy" id="1094619"/>
    <lineage>
        <taxon>Eukaryota</taxon>
        <taxon>Sar</taxon>
        <taxon>Stramenopiles</taxon>
        <taxon>Oomycota</taxon>
        <taxon>Peronosporomycetes</taxon>
        <taxon>Peronosporales</taxon>
        <taxon>Peronosporaceae</taxon>
        <taxon>Phytophthora</taxon>
    </lineage>
</organism>
<proteinExistence type="predicted"/>
<dbReference type="InParanoid" id="G4YXC5"/>
<gene>
    <name evidence="1" type="ORF">PHYSODRAFT_297522</name>
</gene>
<sequence length="172" mass="19260">MAAMGERNAEDDDLLNIEIFFIYSWTEEEYHEAIADDTFYATVADKLDASSIAYEVNAGDDSDKEEENEQEKRNAAVKLKFYYAGGSCRLMFQCTTDAVKSALEAAARSTRNKMDLVNYCRSTIHSDKINVLYGMQSGGAVGRRYPVSSFAAYLMAEDCGEEVIAKLKKYLT</sequence>
<name>G4YXC5_PHYSP</name>
<keyword evidence="2" id="KW-1185">Reference proteome</keyword>